<feature type="non-terminal residue" evidence="2">
    <location>
        <position position="273"/>
    </location>
</feature>
<accession>F9WKW8</accession>
<protein>
    <submittedName>
        <fullName evidence="2">Uncharacterized protein</fullName>
    </submittedName>
</protein>
<dbReference type="EMBL" id="CAEX01000484">
    <property type="protein sequence ID" value="CCD18150.1"/>
    <property type="molecule type" value="Genomic_DNA"/>
</dbReference>
<organism evidence="2 3">
    <name type="scientific">Trypanosoma vivax (strain Y486)</name>
    <dbReference type="NCBI Taxonomy" id="1055687"/>
    <lineage>
        <taxon>Eukaryota</taxon>
        <taxon>Discoba</taxon>
        <taxon>Euglenozoa</taxon>
        <taxon>Kinetoplastea</taxon>
        <taxon>Metakinetoplastina</taxon>
        <taxon>Trypanosomatida</taxon>
        <taxon>Trypanosomatidae</taxon>
        <taxon>Trypanosoma</taxon>
        <taxon>Duttonella</taxon>
    </lineage>
</organism>
<name>F9WKW8_TRYVY</name>
<sequence length="273" mass="30076">MLRRAIAGPRVWAPPRRALSSGAVVDEVTAWSRAMEAKYGAGTYKLFRPLYKDLADEMRREALTKPPPPMDGWVARHDEAENLAVFSRAGDEGARTGRVVAYCPIVMGNPPKLNDLLHAVDWFPVEALVERNGVVLHFSVAASEGGMHMRNVRASRRSTRHGRGGGMGRDGAYGGAAPRGHKRRTRLQLAGVAPRPRPHLRVSRPPYRAQRPTLLHLRRPDRARTGRRVVLVVEGVELHEPVKGPASEPPPVGEEAHGVDRTKVAPHLPQLLL</sequence>
<evidence type="ECO:0000256" key="1">
    <source>
        <dbReference type="SAM" id="MobiDB-lite"/>
    </source>
</evidence>
<dbReference type="Proteomes" id="UP000009027">
    <property type="component" value="Unassembled WGS sequence"/>
</dbReference>
<keyword evidence="3" id="KW-1185">Reference proteome</keyword>
<dbReference type="SUPFAM" id="SSF54529">
    <property type="entry name" value="Mitochondrial glycoprotein MAM33-like"/>
    <property type="match status" value="1"/>
</dbReference>
<reference evidence="2 3" key="1">
    <citation type="journal article" date="2012" name="Proc. Natl. Acad. Sci. U.S.A.">
        <title>Antigenic diversity is generated by distinct evolutionary mechanisms in African trypanosome species.</title>
        <authorList>
            <person name="Jackson A.P."/>
            <person name="Berry A."/>
            <person name="Aslett M."/>
            <person name="Allison H.C."/>
            <person name="Burton P."/>
            <person name="Vavrova-Anderson J."/>
            <person name="Brown R."/>
            <person name="Browne H."/>
            <person name="Corton N."/>
            <person name="Hauser H."/>
            <person name="Gamble J."/>
            <person name="Gilderthorp R."/>
            <person name="Marcello L."/>
            <person name="McQuillan J."/>
            <person name="Otto T.D."/>
            <person name="Quail M.A."/>
            <person name="Sanders M.J."/>
            <person name="van Tonder A."/>
            <person name="Ginger M.L."/>
            <person name="Field M.C."/>
            <person name="Barry J.D."/>
            <person name="Hertz-Fowler C."/>
            <person name="Berriman M."/>
        </authorList>
    </citation>
    <scope>NUCLEOTIDE SEQUENCE</scope>
    <source>
        <strain evidence="2 3">Y486</strain>
    </source>
</reference>
<feature type="compositionally biased region" description="Gly residues" evidence="1">
    <location>
        <begin position="164"/>
        <end position="174"/>
    </location>
</feature>
<proteinExistence type="predicted"/>
<feature type="region of interest" description="Disordered" evidence="1">
    <location>
        <begin position="241"/>
        <end position="273"/>
    </location>
</feature>
<gene>
    <name evidence="2" type="ORF">TvY486_0000740</name>
</gene>
<feature type="compositionally biased region" description="Basic residues" evidence="1">
    <location>
        <begin position="153"/>
        <end position="163"/>
    </location>
</feature>
<feature type="compositionally biased region" description="Basic and acidic residues" evidence="1">
    <location>
        <begin position="254"/>
        <end position="263"/>
    </location>
</feature>
<evidence type="ECO:0000313" key="2">
    <source>
        <dbReference type="EMBL" id="CCD18150.1"/>
    </source>
</evidence>
<feature type="region of interest" description="Disordered" evidence="1">
    <location>
        <begin position="153"/>
        <end position="184"/>
    </location>
</feature>
<evidence type="ECO:0000313" key="3">
    <source>
        <dbReference type="Proteomes" id="UP000009027"/>
    </source>
</evidence>
<dbReference type="InterPro" id="IPR036561">
    <property type="entry name" value="MAM33_sf"/>
</dbReference>
<dbReference type="AlphaFoldDB" id="F9WKW8"/>